<keyword evidence="1" id="KW-1015">Disulfide bond</keyword>
<dbReference type="AlphaFoldDB" id="A0A2G8L7S6"/>
<evidence type="ECO:0000313" key="3">
    <source>
        <dbReference type="EMBL" id="PIK56304.1"/>
    </source>
</evidence>
<evidence type="ECO:0000313" key="4">
    <source>
        <dbReference type="Proteomes" id="UP000230750"/>
    </source>
</evidence>
<organism evidence="3 4">
    <name type="scientific">Stichopus japonicus</name>
    <name type="common">Sea cucumber</name>
    <dbReference type="NCBI Taxonomy" id="307972"/>
    <lineage>
        <taxon>Eukaryota</taxon>
        <taxon>Metazoa</taxon>
        <taxon>Echinodermata</taxon>
        <taxon>Eleutherozoa</taxon>
        <taxon>Echinozoa</taxon>
        <taxon>Holothuroidea</taxon>
        <taxon>Aspidochirotacea</taxon>
        <taxon>Aspidochirotida</taxon>
        <taxon>Stichopodidae</taxon>
        <taxon>Apostichopus</taxon>
    </lineage>
</organism>
<dbReference type="EMBL" id="MRZV01000180">
    <property type="protein sequence ID" value="PIK56304.1"/>
    <property type="molecule type" value="Genomic_DNA"/>
</dbReference>
<feature type="transmembrane region" description="Helical" evidence="2">
    <location>
        <begin position="102"/>
        <end position="130"/>
    </location>
</feature>
<proteinExistence type="predicted"/>
<keyword evidence="2" id="KW-0812">Transmembrane</keyword>
<dbReference type="Proteomes" id="UP000230750">
    <property type="component" value="Unassembled WGS sequence"/>
</dbReference>
<keyword evidence="2" id="KW-0472">Membrane</keyword>
<dbReference type="InterPro" id="IPR036772">
    <property type="entry name" value="SRCR-like_dom_sf"/>
</dbReference>
<dbReference type="SUPFAM" id="SSF56487">
    <property type="entry name" value="SRCR-like"/>
    <property type="match status" value="1"/>
</dbReference>
<sequence>MSGELFPQSNLMRLQTTVVCRQQGFHGPAESIKSTEHLGPLNSPEWNIKCPEEAESILDCDRSKRKGIDIDLSYSSLTINSWKHDNDLGVICKGLEEGFPSWMYLVFDVALSLLLFVFILVFAYLAYYCAKGGKTIPSTKLPPDSNSNPTYCETYVTPIETTQHEYSRRVVVEERASGEAEDIKMKDMTIVEDKEGSTYATCE</sequence>
<evidence type="ECO:0008006" key="5">
    <source>
        <dbReference type="Google" id="ProtNLM"/>
    </source>
</evidence>
<name>A0A2G8L7S6_STIJA</name>
<dbReference type="Gene3D" id="3.10.250.10">
    <property type="entry name" value="SRCR-like domain"/>
    <property type="match status" value="1"/>
</dbReference>
<protein>
    <recommendedName>
        <fullName evidence="5">SRCR domain-containing protein</fullName>
    </recommendedName>
</protein>
<keyword evidence="2" id="KW-1133">Transmembrane helix</keyword>
<keyword evidence="4" id="KW-1185">Reference proteome</keyword>
<comment type="caution">
    <text evidence="3">The sequence shown here is derived from an EMBL/GenBank/DDBJ whole genome shotgun (WGS) entry which is preliminary data.</text>
</comment>
<evidence type="ECO:0000256" key="2">
    <source>
        <dbReference type="SAM" id="Phobius"/>
    </source>
</evidence>
<dbReference type="GO" id="GO:0016020">
    <property type="term" value="C:membrane"/>
    <property type="evidence" value="ECO:0007669"/>
    <property type="project" value="InterPro"/>
</dbReference>
<gene>
    <name evidence="3" type="ORF">BSL78_06786</name>
</gene>
<evidence type="ECO:0000256" key="1">
    <source>
        <dbReference type="ARBA" id="ARBA00023157"/>
    </source>
</evidence>
<reference evidence="3 4" key="1">
    <citation type="journal article" date="2017" name="PLoS Biol.">
        <title>The sea cucumber genome provides insights into morphological evolution and visceral regeneration.</title>
        <authorList>
            <person name="Zhang X."/>
            <person name="Sun L."/>
            <person name="Yuan J."/>
            <person name="Sun Y."/>
            <person name="Gao Y."/>
            <person name="Zhang L."/>
            <person name="Li S."/>
            <person name="Dai H."/>
            <person name="Hamel J.F."/>
            <person name="Liu C."/>
            <person name="Yu Y."/>
            <person name="Liu S."/>
            <person name="Lin W."/>
            <person name="Guo K."/>
            <person name="Jin S."/>
            <person name="Xu P."/>
            <person name="Storey K.B."/>
            <person name="Huan P."/>
            <person name="Zhang T."/>
            <person name="Zhou Y."/>
            <person name="Zhang J."/>
            <person name="Lin C."/>
            <person name="Li X."/>
            <person name="Xing L."/>
            <person name="Huo D."/>
            <person name="Sun M."/>
            <person name="Wang L."/>
            <person name="Mercier A."/>
            <person name="Li F."/>
            <person name="Yang H."/>
            <person name="Xiang J."/>
        </authorList>
    </citation>
    <scope>NUCLEOTIDE SEQUENCE [LARGE SCALE GENOMIC DNA]</scope>
    <source>
        <strain evidence="3">Shaxun</strain>
        <tissue evidence="3">Muscle</tissue>
    </source>
</reference>
<accession>A0A2G8L7S6</accession>